<evidence type="ECO:0000256" key="2">
    <source>
        <dbReference type="SAM" id="SignalP"/>
    </source>
</evidence>
<feature type="domain" description="Xaa-Pro dipeptidyl-peptidase C-terminal" evidence="3">
    <location>
        <begin position="335"/>
        <end position="576"/>
    </location>
</feature>
<proteinExistence type="predicted"/>
<dbReference type="AlphaFoldDB" id="A0A4R6SB80"/>
<dbReference type="InterPro" id="IPR000383">
    <property type="entry name" value="Xaa-Pro-like_dom"/>
</dbReference>
<reference evidence="4 5" key="1">
    <citation type="submission" date="2019-03" db="EMBL/GenBank/DDBJ databases">
        <title>Genomic Encyclopedia of Type Strains, Phase IV (KMG-IV): sequencing the most valuable type-strain genomes for metagenomic binning, comparative biology and taxonomic classification.</title>
        <authorList>
            <person name="Goeker M."/>
        </authorList>
    </citation>
    <scope>NUCLEOTIDE SEQUENCE [LARGE SCALE GENOMIC DNA]</scope>
    <source>
        <strain evidence="4 5">DSM 45361</strain>
    </source>
</reference>
<dbReference type="Gene3D" id="2.60.120.260">
    <property type="entry name" value="Galactose-binding domain-like"/>
    <property type="match status" value="1"/>
</dbReference>
<dbReference type="Pfam" id="PF08530">
    <property type="entry name" value="PepX_C"/>
    <property type="match status" value="1"/>
</dbReference>
<evidence type="ECO:0000313" key="4">
    <source>
        <dbReference type="EMBL" id="TDP97299.1"/>
    </source>
</evidence>
<dbReference type="EMBL" id="SNXZ01000003">
    <property type="protein sequence ID" value="TDP97299.1"/>
    <property type="molecule type" value="Genomic_DNA"/>
</dbReference>
<dbReference type="InterPro" id="IPR013736">
    <property type="entry name" value="Xaa-Pro_dipept_C"/>
</dbReference>
<dbReference type="OrthoDB" id="5240615at2"/>
<dbReference type="InterPro" id="IPR029058">
    <property type="entry name" value="AB_hydrolase_fold"/>
</dbReference>
<dbReference type="SMART" id="SM00939">
    <property type="entry name" value="PepX_C"/>
    <property type="match status" value="1"/>
</dbReference>
<dbReference type="Proteomes" id="UP000295444">
    <property type="component" value="Unassembled WGS sequence"/>
</dbReference>
<protein>
    <submittedName>
        <fullName evidence="4">X-Pro dipeptidyl-peptidase</fullName>
    </submittedName>
</protein>
<gene>
    <name evidence="4" type="ORF">EV186_103263</name>
</gene>
<dbReference type="RefSeq" id="WP_133850522.1">
    <property type="nucleotide sequence ID" value="NZ_SNXZ01000003.1"/>
</dbReference>
<dbReference type="Pfam" id="PF02129">
    <property type="entry name" value="Peptidase_S15"/>
    <property type="match status" value="1"/>
</dbReference>
<keyword evidence="2" id="KW-0732">Signal</keyword>
<dbReference type="SUPFAM" id="SSF53474">
    <property type="entry name" value="alpha/beta-Hydrolases"/>
    <property type="match status" value="1"/>
</dbReference>
<accession>A0A4R6SB80</accession>
<dbReference type="GO" id="GO:0008239">
    <property type="term" value="F:dipeptidyl-peptidase activity"/>
    <property type="evidence" value="ECO:0007669"/>
    <property type="project" value="InterPro"/>
</dbReference>
<organism evidence="4 5">
    <name type="scientific">Labedaea rhizosphaerae</name>
    <dbReference type="NCBI Taxonomy" id="598644"/>
    <lineage>
        <taxon>Bacteria</taxon>
        <taxon>Bacillati</taxon>
        <taxon>Actinomycetota</taxon>
        <taxon>Actinomycetes</taxon>
        <taxon>Pseudonocardiales</taxon>
        <taxon>Pseudonocardiaceae</taxon>
        <taxon>Labedaea</taxon>
    </lineage>
</organism>
<evidence type="ECO:0000313" key="5">
    <source>
        <dbReference type="Proteomes" id="UP000295444"/>
    </source>
</evidence>
<evidence type="ECO:0000256" key="1">
    <source>
        <dbReference type="ARBA" id="ARBA00022801"/>
    </source>
</evidence>
<keyword evidence="1" id="KW-0378">Hydrolase</keyword>
<name>A0A4R6SB80_LABRH</name>
<feature type="signal peptide" evidence="2">
    <location>
        <begin position="1"/>
        <end position="24"/>
    </location>
</feature>
<keyword evidence="5" id="KW-1185">Reference proteome</keyword>
<dbReference type="InterPro" id="IPR008979">
    <property type="entry name" value="Galactose-bd-like_sf"/>
</dbReference>
<sequence>MRALAAAVVTLAALVVAVPGTAAAAGSRPVYSYADAIRETVWVDTGADEDRDGVPDRVAADIIRPSEPAARGDRVPVIMDTSPYYACCGRGNEAQKKTYAPDGSPLGFPLYYDNYFVPRGYAVVLVDEAGTNRSSGCPNGADVAGSSVAVINWLNGRGSAYRSLTGSSRVSADWSTGAVGMIGKSDDAALAIDAAVTGVPGLRTVVSIAGVGSYYNVFNSDGAWYGFPPNNGNPPGLLNERAAQLCKPVQAEENAAAGTTGDFNRYWRGVDSDLDANRIRASVFAVQGFGDLAVSPRQFGDFWSRLSVPRKAWVHQAGHVDPFDLRRAEWVETLHRWFDHWLLGVDNGIDREPAVKVETSVDHWVDLPTWPPPGTRDTRWELGAGQVTITDDPSLDRYQWAADPDQPSPARAVVMGAPLTAPLHLAGTGSISLTVRSSKPVARLGAELVDYGPATVRDDLGQGAGIRTLSTRSCWGASAPGDSACYLDTTTATVPVDHEVVSAGWADLGHWRTLRRGEPLAPDRFYTMRFTLTTVDHTVATGHRLAIVVGGTDAWQFLAPIDPPTLTIDLARSSITFPTTR</sequence>
<evidence type="ECO:0000259" key="3">
    <source>
        <dbReference type="SMART" id="SM00939"/>
    </source>
</evidence>
<dbReference type="SUPFAM" id="SSF49785">
    <property type="entry name" value="Galactose-binding domain-like"/>
    <property type="match status" value="1"/>
</dbReference>
<feature type="chain" id="PRO_5020645402" evidence="2">
    <location>
        <begin position="25"/>
        <end position="581"/>
    </location>
</feature>
<dbReference type="Gene3D" id="3.40.50.1820">
    <property type="entry name" value="alpha/beta hydrolase"/>
    <property type="match status" value="1"/>
</dbReference>
<comment type="caution">
    <text evidence="4">The sequence shown here is derived from an EMBL/GenBank/DDBJ whole genome shotgun (WGS) entry which is preliminary data.</text>
</comment>